<protein>
    <recommendedName>
        <fullName evidence="4">TOX high mobility group box family member 4-A</fullName>
    </recommendedName>
</protein>
<name>A0ABR2SVB9_9ROSI</name>
<sequence>MEDLGSYWNYQESFDELKLKLQYTAIELESVKMEAVERTVKYKEELKLIVNLLNLAYKERDEARDQLQKLLNKLMPYETPLMIAAKTNSSITESNSSSPVDSLFDAVTSPDFPTFKMPDSSGMGLLNQPFGCLSTGLVPPLVSTTKVADVETALIDDLSKGKTLPEKGKLLHAVMEAGPLLSTLLVAGPLPQWRNPPPSDTFRIPAASINGFDSKINIQIPVANPNNRAHQKCSSGMLSFGSSASASWLSHSRMVSSDAGVNTQVTVTKRQRPQLLEPCTALNANQWQKQSDGNAMKTPLRPQLQQRRACSSRLHPVMIAT</sequence>
<dbReference type="Proteomes" id="UP001396334">
    <property type="component" value="Unassembled WGS sequence"/>
</dbReference>
<evidence type="ECO:0000313" key="2">
    <source>
        <dbReference type="EMBL" id="KAK9029102.1"/>
    </source>
</evidence>
<reference evidence="2 3" key="1">
    <citation type="journal article" date="2024" name="G3 (Bethesda)">
        <title>Genome assembly of Hibiscus sabdariffa L. provides insights into metabolisms of medicinal natural products.</title>
        <authorList>
            <person name="Kim T."/>
        </authorList>
    </citation>
    <scope>NUCLEOTIDE SEQUENCE [LARGE SCALE GENOMIC DNA]</scope>
    <source>
        <strain evidence="2">TK-2024</strain>
        <tissue evidence="2">Old leaves</tissue>
    </source>
</reference>
<proteinExistence type="predicted"/>
<dbReference type="InterPro" id="IPR012862">
    <property type="entry name" value="DUF1635"/>
</dbReference>
<feature type="region of interest" description="Disordered" evidence="1">
    <location>
        <begin position="286"/>
        <end position="309"/>
    </location>
</feature>
<dbReference type="EMBL" id="JBBPBN010000011">
    <property type="protein sequence ID" value="KAK9029102.1"/>
    <property type="molecule type" value="Genomic_DNA"/>
</dbReference>
<dbReference type="PANTHER" id="PTHR33431:SF12">
    <property type="entry name" value="HIGH MOBILITY GROUP BOX PROTEIN, PUTATIVE (DUF1635)-RELATED"/>
    <property type="match status" value="1"/>
</dbReference>
<dbReference type="Pfam" id="PF07795">
    <property type="entry name" value="DUF1635"/>
    <property type="match status" value="1"/>
</dbReference>
<gene>
    <name evidence="2" type="ORF">V6N11_026225</name>
</gene>
<evidence type="ECO:0008006" key="4">
    <source>
        <dbReference type="Google" id="ProtNLM"/>
    </source>
</evidence>
<dbReference type="PANTHER" id="PTHR33431">
    <property type="entry name" value="ENABLED-LIKE PROTEIN (DUF1635)"/>
    <property type="match status" value="1"/>
</dbReference>
<comment type="caution">
    <text evidence="2">The sequence shown here is derived from an EMBL/GenBank/DDBJ whole genome shotgun (WGS) entry which is preliminary data.</text>
</comment>
<organism evidence="2 3">
    <name type="scientific">Hibiscus sabdariffa</name>
    <name type="common">roselle</name>
    <dbReference type="NCBI Taxonomy" id="183260"/>
    <lineage>
        <taxon>Eukaryota</taxon>
        <taxon>Viridiplantae</taxon>
        <taxon>Streptophyta</taxon>
        <taxon>Embryophyta</taxon>
        <taxon>Tracheophyta</taxon>
        <taxon>Spermatophyta</taxon>
        <taxon>Magnoliopsida</taxon>
        <taxon>eudicotyledons</taxon>
        <taxon>Gunneridae</taxon>
        <taxon>Pentapetalae</taxon>
        <taxon>rosids</taxon>
        <taxon>malvids</taxon>
        <taxon>Malvales</taxon>
        <taxon>Malvaceae</taxon>
        <taxon>Malvoideae</taxon>
        <taxon>Hibiscus</taxon>
    </lineage>
</organism>
<accession>A0ABR2SVB9</accession>
<evidence type="ECO:0000313" key="3">
    <source>
        <dbReference type="Proteomes" id="UP001396334"/>
    </source>
</evidence>
<keyword evidence="3" id="KW-1185">Reference proteome</keyword>
<evidence type="ECO:0000256" key="1">
    <source>
        <dbReference type="SAM" id="MobiDB-lite"/>
    </source>
</evidence>